<sequence>TSALYGLYINFGIEAVFKLRLSSVSSKLINGADICTLIITLLICSVSSNVNFKYLQEYFLHLTKADNFTKFMPAVQKSENYRKILYSTIITKMLIYSTDLGIWTNIAYPHNNIISYISYIIHQLPCFLLFLILEFATIYYHFLVKCIDDRLKYLNTRLSGYYCFYKISVKKSAVDNNIYFKYTDKYVLQNEIMADKKSVPFDETKINYLKGYECLVEASAALNNYFGAKLLVIIDLSIITCNYTPVHQYLTPLYSRERRQKYIMFETLIHS</sequence>
<dbReference type="RefSeq" id="XP_028135338.1">
    <property type="nucleotide sequence ID" value="XM_028279537.1"/>
</dbReference>
<proteinExistence type="predicted"/>
<feature type="transmembrane region" description="Helical" evidence="1">
    <location>
        <begin position="84"/>
        <end position="104"/>
    </location>
</feature>
<protein>
    <submittedName>
        <fullName evidence="2">Uncharacterized protein LOC114330217</fullName>
    </submittedName>
</protein>
<reference evidence="2" key="1">
    <citation type="submission" date="2025-08" db="UniProtKB">
        <authorList>
            <consortium name="RefSeq"/>
        </authorList>
    </citation>
    <scope>IDENTIFICATION</scope>
    <source>
        <tissue evidence="2">Whole insect</tissue>
    </source>
</reference>
<evidence type="ECO:0000256" key="1">
    <source>
        <dbReference type="SAM" id="Phobius"/>
    </source>
</evidence>
<gene>
    <name evidence="2" type="primary">LOC114330217</name>
</gene>
<feature type="transmembrane region" description="Helical" evidence="1">
    <location>
        <begin position="116"/>
        <end position="142"/>
    </location>
</feature>
<organism evidence="2">
    <name type="scientific">Diabrotica virgifera virgifera</name>
    <name type="common">western corn rootworm</name>
    <dbReference type="NCBI Taxonomy" id="50390"/>
    <lineage>
        <taxon>Eukaryota</taxon>
        <taxon>Metazoa</taxon>
        <taxon>Ecdysozoa</taxon>
        <taxon>Arthropoda</taxon>
        <taxon>Hexapoda</taxon>
        <taxon>Insecta</taxon>
        <taxon>Pterygota</taxon>
        <taxon>Neoptera</taxon>
        <taxon>Endopterygota</taxon>
        <taxon>Coleoptera</taxon>
        <taxon>Polyphaga</taxon>
        <taxon>Cucujiformia</taxon>
        <taxon>Chrysomeloidea</taxon>
        <taxon>Chrysomelidae</taxon>
        <taxon>Galerucinae</taxon>
        <taxon>Diabroticina</taxon>
        <taxon>Diabroticites</taxon>
        <taxon>Diabrotica</taxon>
    </lineage>
</organism>
<evidence type="ECO:0000313" key="2">
    <source>
        <dbReference type="RefSeq" id="XP_028135338.1"/>
    </source>
</evidence>
<keyword evidence="1" id="KW-1133">Transmembrane helix</keyword>
<feature type="non-terminal residue" evidence="2">
    <location>
        <position position="1"/>
    </location>
</feature>
<keyword evidence="1" id="KW-0472">Membrane</keyword>
<accession>A0A6P7FQR3</accession>
<dbReference type="InParanoid" id="A0A6P7FQR3"/>
<name>A0A6P7FQR3_DIAVI</name>
<dbReference type="AlphaFoldDB" id="A0A6P7FQR3"/>
<feature type="transmembrane region" description="Helical" evidence="1">
    <location>
        <begin position="28"/>
        <end position="46"/>
    </location>
</feature>
<keyword evidence="1" id="KW-0812">Transmembrane</keyword>